<feature type="domain" description="Pectinesterase catalytic" evidence="6">
    <location>
        <begin position="71"/>
        <end position="214"/>
    </location>
</feature>
<evidence type="ECO:0000313" key="8">
    <source>
        <dbReference type="Proteomes" id="UP000663831"/>
    </source>
</evidence>
<comment type="caution">
    <text evidence="7">The sequence shown here is derived from an EMBL/GenBank/DDBJ whole genome shotgun (WGS) entry which is preliminary data.</text>
</comment>
<dbReference type="EC" id="3.1.1.11" evidence="3"/>
<evidence type="ECO:0000256" key="3">
    <source>
        <dbReference type="ARBA" id="ARBA00013229"/>
    </source>
</evidence>
<evidence type="ECO:0000259" key="6">
    <source>
        <dbReference type="Pfam" id="PF01095"/>
    </source>
</evidence>
<dbReference type="Gene3D" id="2.160.20.10">
    <property type="entry name" value="Single-stranded right-handed beta-helix, Pectin lyase-like"/>
    <property type="match status" value="1"/>
</dbReference>
<dbReference type="GO" id="GO:0030599">
    <property type="term" value="F:pectinesterase activity"/>
    <property type="evidence" value="ECO:0007669"/>
    <property type="project" value="UniProtKB-EC"/>
</dbReference>
<dbReference type="EMBL" id="CAJMWV010001178">
    <property type="protein sequence ID" value="CAE6429691.1"/>
    <property type="molecule type" value="Genomic_DNA"/>
</dbReference>
<comment type="pathway">
    <text evidence="1">Glycan metabolism; pectin degradation; 2-dehydro-3-deoxy-D-gluconate from pectin: step 1/5.</text>
</comment>
<keyword evidence="4" id="KW-0378">Hydrolase</keyword>
<organism evidence="7 8">
    <name type="scientific">Rhizoctonia solani</name>
    <dbReference type="NCBI Taxonomy" id="456999"/>
    <lineage>
        <taxon>Eukaryota</taxon>
        <taxon>Fungi</taxon>
        <taxon>Dikarya</taxon>
        <taxon>Basidiomycota</taxon>
        <taxon>Agaricomycotina</taxon>
        <taxon>Agaricomycetes</taxon>
        <taxon>Cantharellales</taxon>
        <taxon>Ceratobasidiaceae</taxon>
        <taxon>Rhizoctonia</taxon>
    </lineage>
</organism>
<evidence type="ECO:0000256" key="1">
    <source>
        <dbReference type="ARBA" id="ARBA00005184"/>
    </source>
</evidence>
<proteinExistence type="inferred from homology"/>
<reference evidence="7" key="1">
    <citation type="submission" date="2021-01" db="EMBL/GenBank/DDBJ databases">
        <authorList>
            <person name="Kaushik A."/>
        </authorList>
    </citation>
    <scope>NUCLEOTIDE SEQUENCE</scope>
    <source>
        <strain evidence="7">AG3-1AP</strain>
    </source>
</reference>
<evidence type="ECO:0000256" key="5">
    <source>
        <dbReference type="ARBA" id="ARBA00023085"/>
    </source>
</evidence>
<evidence type="ECO:0000256" key="4">
    <source>
        <dbReference type="ARBA" id="ARBA00022801"/>
    </source>
</evidence>
<dbReference type="InterPro" id="IPR000070">
    <property type="entry name" value="Pectinesterase_cat"/>
</dbReference>
<dbReference type="AlphaFoldDB" id="A0A8H3APR2"/>
<dbReference type="UniPathway" id="UPA00545">
    <property type="reaction ID" value="UER00823"/>
</dbReference>
<keyword evidence="5" id="KW-0063">Aspartyl esterase</keyword>
<gene>
    <name evidence="7" type="ORF">RDB_LOCUS41921</name>
</gene>
<dbReference type="SUPFAM" id="SSF51126">
    <property type="entry name" value="Pectin lyase-like"/>
    <property type="match status" value="1"/>
</dbReference>
<evidence type="ECO:0000313" key="7">
    <source>
        <dbReference type="EMBL" id="CAE6429691.1"/>
    </source>
</evidence>
<dbReference type="Pfam" id="PF01095">
    <property type="entry name" value="Pectinesterase"/>
    <property type="match status" value="1"/>
</dbReference>
<sequence length="228" mass="23903">MQLVLNLTSEASVPERFLLKVVVDTRLQCASFCGPCLPGTATTTITAKPTSSTASSNPTGIPAGAITIGNGGRYSTISAALKDTSRSASFCLLFLLKVYIERANVKIYGQTPNKLDYGSNTVTITSGLSAAQAGNNDKSGTVRIGGSATGVALYNLNIANTYGKGAQAIALSVQAGQFGCYACKLTGYQDTLLANKGAQFYGKSYINGATDFVNIRTRIVHLDYKIDN</sequence>
<protein>
    <recommendedName>
        <fullName evidence="3">pectinesterase</fullName>
        <ecNumber evidence="3">3.1.1.11</ecNumber>
    </recommendedName>
</protein>
<dbReference type="Proteomes" id="UP000663831">
    <property type="component" value="Unassembled WGS sequence"/>
</dbReference>
<dbReference type="InterPro" id="IPR012334">
    <property type="entry name" value="Pectin_lyas_fold"/>
</dbReference>
<dbReference type="PANTHER" id="PTHR31321:SF127">
    <property type="entry name" value="PECTINESTERASE"/>
    <property type="match status" value="1"/>
</dbReference>
<name>A0A8H3APR2_9AGAM</name>
<dbReference type="GO" id="GO:0045490">
    <property type="term" value="P:pectin catabolic process"/>
    <property type="evidence" value="ECO:0007669"/>
    <property type="project" value="UniProtKB-UniPathway"/>
</dbReference>
<dbReference type="InterPro" id="IPR011050">
    <property type="entry name" value="Pectin_lyase_fold/virulence"/>
</dbReference>
<accession>A0A8H3APR2</accession>
<evidence type="ECO:0000256" key="2">
    <source>
        <dbReference type="ARBA" id="ARBA00008891"/>
    </source>
</evidence>
<dbReference type="GO" id="GO:0042545">
    <property type="term" value="P:cell wall modification"/>
    <property type="evidence" value="ECO:0007669"/>
    <property type="project" value="InterPro"/>
</dbReference>
<dbReference type="PANTHER" id="PTHR31321">
    <property type="entry name" value="ACYL-COA THIOESTER HYDROLASE YBHC-RELATED"/>
    <property type="match status" value="1"/>
</dbReference>
<comment type="similarity">
    <text evidence="2">Belongs to the pectinesterase family.</text>
</comment>